<comment type="function">
    <text evidence="7">May be involved in telomere capping.</text>
</comment>
<dbReference type="Pfam" id="PF25506">
    <property type="entry name" value="TIM-barrel_MTC6"/>
    <property type="match status" value="1"/>
</dbReference>
<feature type="domain" description="MTC6 partial TIM-barrel" evidence="11">
    <location>
        <begin position="10"/>
        <end position="321"/>
    </location>
</feature>
<dbReference type="AlphaFoldDB" id="A0A9P8P484"/>
<comment type="caution">
    <text evidence="12">The sequence shown here is derived from an EMBL/GenBank/DDBJ whole genome shotgun (WGS) entry which is preliminary data.</text>
</comment>
<proteinExistence type="inferred from homology"/>
<dbReference type="OrthoDB" id="5573651at2759"/>
<evidence type="ECO:0000256" key="9">
    <source>
        <dbReference type="ARBA" id="ARBA00039865"/>
    </source>
</evidence>
<evidence type="ECO:0000256" key="4">
    <source>
        <dbReference type="ARBA" id="ARBA00022989"/>
    </source>
</evidence>
<name>A0A9P8P484_9ASCO</name>
<evidence type="ECO:0000256" key="1">
    <source>
        <dbReference type="ARBA" id="ARBA00004479"/>
    </source>
</evidence>
<dbReference type="PANTHER" id="PTHR35518:SF2">
    <property type="entry name" value="MAINTENANCE OF TELOMERE CAPPING PROTEIN 6"/>
    <property type="match status" value="1"/>
</dbReference>
<feature type="transmembrane region" description="Helical" evidence="10">
    <location>
        <begin position="466"/>
        <end position="486"/>
    </location>
</feature>
<dbReference type="PANTHER" id="PTHR35518">
    <property type="entry name" value="MAINTENANCE OF TELOMOERE CAPPING"/>
    <property type="match status" value="1"/>
</dbReference>
<gene>
    <name evidence="12" type="ORF">WICMUC_005794</name>
</gene>
<reference evidence="12" key="1">
    <citation type="journal article" date="2021" name="Open Biol.">
        <title>Shared evolutionary footprints suggest mitochondrial oxidative damage underlies multiple complex I losses in fungi.</title>
        <authorList>
            <person name="Schikora-Tamarit M.A."/>
            <person name="Marcet-Houben M."/>
            <person name="Nosek J."/>
            <person name="Gabaldon T."/>
        </authorList>
    </citation>
    <scope>NUCLEOTIDE SEQUENCE</scope>
    <source>
        <strain evidence="12">CBS6341</strain>
    </source>
</reference>
<evidence type="ECO:0000259" key="11">
    <source>
        <dbReference type="Pfam" id="PF25506"/>
    </source>
</evidence>
<keyword evidence="6" id="KW-0325">Glycoprotein</keyword>
<keyword evidence="3" id="KW-0732">Signal</keyword>
<reference evidence="12" key="2">
    <citation type="submission" date="2021-01" db="EMBL/GenBank/DDBJ databases">
        <authorList>
            <person name="Schikora-Tamarit M.A."/>
        </authorList>
    </citation>
    <scope>NUCLEOTIDE SEQUENCE</scope>
    <source>
        <strain evidence="12">CBS6341</strain>
    </source>
</reference>
<evidence type="ECO:0000256" key="7">
    <source>
        <dbReference type="ARBA" id="ARBA00037703"/>
    </source>
</evidence>
<keyword evidence="4 10" id="KW-1133">Transmembrane helix</keyword>
<evidence type="ECO:0000256" key="6">
    <source>
        <dbReference type="ARBA" id="ARBA00023180"/>
    </source>
</evidence>
<evidence type="ECO:0000256" key="5">
    <source>
        <dbReference type="ARBA" id="ARBA00023136"/>
    </source>
</evidence>
<evidence type="ECO:0000256" key="10">
    <source>
        <dbReference type="SAM" id="Phobius"/>
    </source>
</evidence>
<sequence length="515" mass="58752">MDHLRETNWPELSARRVIAIRSQRDISANVSLAQLSLNGVSLSNVLFDSDGYTTESLSNVYNMLNTGIQSLYVDLYWNEKLKKFQLCPVEFENDTNLFANGDIEQFDGYTCQYGLGFGDLASQIQNYTAESDTNLADNIIILILNLKYLDTNTSYSASLTGNWNDTLPQILIDYFGESLYTQSNLERDRQQYTNNTELPDGFPTLSNFLFKEEKRIIAIIDSSYIPSNSSYNSSMDSHYTFKWSDLNGSSVSIDNTTEILSSNNFLKKSQQLWRFTYDNSLEEFTNSTVRNLTFNGYSPILNHTLSNLSDISTVFESSLWSWASGEPLTEAEARELYSNTSETAQMAFKCAAVNLEGQFHVSNCYEKKYVAYQNSSNHFQWSLSKEKHSYFSSKEELDDDTTYTFTVPKTSLQQNSLKFYLNSVSVNESIWIDLNSIAVDNCWVSGGPYASCPYQVVSSKRNFVEMLSIGSTFSLLLIFIISFLRLRKVPVRDNKKHWKKLLSQYADNDYEGVPS</sequence>
<keyword evidence="5 10" id="KW-0472">Membrane</keyword>
<protein>
    <recommendedName>
        <fullName evidence="9">Maintenance of telomere capping protein 6</fullName>
    </recommendedName>
</protein>
<dbReference type="InterPro" id="IPR051008">
    <property type="entry name" value="Telomere_Capping_Maintenance"/>
</dbReference>
<keyword evidence="2 10" id="KW-0812">Transmembrane</keyword>
<dbReference type="EMBL" id="JAEUBF010001473">
    <property type="protein sequence ID" value="KAH3664409.1"/>
    <property type="molecule type" value="Genomic_DNA"/>
</dbReference>
<comment type="subcellular location">
    <subcellularLocation>
        <location evidence="1">Membrane</location>
        <topology evidence="1">Single-pass type I membrane protein</topology>
    </subcellularLocation>
</comment>
<evidence type="ECO:0000256" key="3">
    <source>
        <dbReference type="ARBA" id="ARBA00022729"/>
    </source>
</evidence>
<organism evidence="12 13">
    <name type="scientific">Wickerhamomyces mucosus</name>
    <dbReference type="NCBI Taxonomy" id="1378264"/>
    <lineage>
        <taxon>Eukaryota</taxon>
        <taxon>Fungi</taxon>
        <taxon>Dikarya</taxon>
        <taxon>Ascomycota</taxon>
        <taxon>Saccharomycotina</taxon>
        <taxon>Saccharomycetes</taxon>
        <taxon>Phaffomycetales</taxon>
        <taxon>Wickerhamomycetaceae</taxon>
        <taxon>Wickerhamomyces</taxon>
    </lineage>
</organism>
<evidence type="ECO:0000256" key="8">
    <source>
        <dbReference type="ARBA" id="ARBA00038159"/>
    </source>
</evidence>
<dbReference type="InterPro" id="IPR057530">
    <property type="entry name" value="TIM-barrel_MTC6"/>
</dbReference>
<comment type="similarity">
    <text evidence="8">Belongs to the MTC6 family.</text>
</comment>
<keyword evidence="13" id="KW-1185">Reference proteome</keyword>
<evidence type="ECO:0000313" key="13">
    <source>
        <dbReference type="Proteomes" id="UP000769528"/>
    </source>
</evidence>
<dbReference type="Proteomes" id="UP000769528">
    <property type="component" value="Unassembled WGS sequence"/>
</dbReference>
<accession>A0A9P8P484</accession>
<dbReference type="GO" id="GO:0016020">
    <property type="term" value="C:membrane"/>
    <property type="evidence" value="ECO:0007669"/>
    <property type="project" value="UniProtKB-SubCell"/>
</dbReference>
<evidence type="ECO:0000313" key="12">
    <source>
        <dbReference type="EMBL" id="KAH3664409.1"/>
    </source>
</evidence>
<evidence type="ECO:0000256" key="2">
    <source>
        <dbReference type="ARBA" id="ARBA00022692"/>
    </source>
</evidence>